<dbReference type="KEGG" id="hni:W911_08090"/>
<evidence type="ECO:0000313" key="3">
    <source>
        <dbReference type="EMBL" id="AHB48363.1"/>
    </source>
</evidence>
<dbReference type="OrthoDB" id="7506908at2"/>
<dbReference type="AlphaFoldDB" id="V5SCW6"/>
<evidence type="ECO:0000259" key="2">
    <source>
        <dbReference type="Pfam" id="PF00190"/>
    </source>
</evidence>
<keyword evidence="4" id="KW-1185">Reference proteome</keyword>
<dbReference type="InterPro" id="IPR014710">
    <property type="entry name" value="RmlC-like_jellyroll"/>
</dbReference>
<evidence type="ECO:0000313" key="4">
    <source>
        <dbReference type="Proteomes" id="UP000018542"/>
    </source>
</evidence>
<dbReference type="Proteomes" id="UP000018542">
    <property type="component" value="Chromosome"/>
</dbReference>
<accession>V5SCW6</accession>
<dbReference type="CDD" id="cd06989">
    <property type="entry name" value="cupin_DRT102"/>
    <property type="match status" value="1"/>
</dbReference>
<feature type="signal peptide" evidence="1">
    <location>
        <begin position="1"/>
        <end position="19"/>
    </location>
</feature>
<dbReference type="RefSeq" id="WP_023786998.1">
    <property type="nucleotide sequence ID" value="NC_022997.1"/>
</dbReference>
<dbReference type="Gene3D" id="2.60.120.10">
    <property type="entry name" value="Jelly Rolls"/>
    <property type="match status" value="1"/>
</dbReference>
<proteinExistence type="predicted"/>
<dbReference type="Pfam" id="PF00190">
    <property type="entry name" value="Cupin_1"/>
    <property type="match status" value="1"/>
</dbReference>
<dbReference type="InterPro" id="IPR006045">
    <property type="entry name" value="Cupin_1"/>
</dbReference>
<dbReference type="InterPro" id="IPR011051">
    <property type="entry name" value="RmlC_Cupin_sf"/>
</dbReference>
<keyword evidence="1" id="KW-0732">Signal</keyword>
<sequence length="154" mass="16783">MKVGLIAAVLLAFASSAFAHDAKDDAKELTNADMTYQDHPAFPKGATYVLLHGDPEKEGLFILRVKFPPNYVVPPHTHPVFESVTVMSGAMWSGMGETVDKTGGKKLGAGGLLLLPPNHAHYVWTEDEETIIQVAANGPFDLIYINPDDDPRRK</sequence>
<gene>
    <name evidence="3" type="ORF">W911_08090</name>
</gene>
<reference evidence="3 4" key="1">
    <citation type="journal article" date="2014" name="Genome Announc.">
        <title>Complete Genome Sequence of Hyphomicrobium nitrativorans Strain NL23, a Denitrifying Bacterium Isolated from Biofilm of a Methanol-Fed Denitrification System Treating Seawater at the Montreal Biodome.</title>
        <authorList>
            <person name="Martineau C."/>
            <person name="Villeneuve C."/>
            <person name="Mauffrey F."/>
            <person name="Villemur R."/>
        </authorList>
    </citation>
    <scope>NUCLEOTIDE SEQUENCE [LARGE SCALE GENOMIC DNA]</scope>
    <source>
        <strain evidence="3">NL23</strain>
    </source>
</reference>
<name>V5SCW6_9HYPH</name>
<organism evidence="3 4">
    <name type="scientific">Hyphomicrobium nitrativorans NL23</name>
    <dbReference type="NCBI Taxonomy" id="1029756"/>
    <lineage>
        <taxon>Bacteria</taxon>
        <taxon>Pseudomonadati</taxon>
        <taxon>Pseudomonadota</taxon>
        <taxon>Alphaproteobacteria</taxon>
        <taxon>Hyphomicrobiales</taxon>
        <taxon>Hyphomicrobiaceae</taxon>
        <taxon>Hyphomicrobium</taxon>
    </lineage>
</organism>
<protein>
    <submittedName>
        <fullName evidence="3">Signal peptide protein</fullName>
    </submittedName>
</protein>
<dbReference type="SUPFAM" id="SSF51182">
    <property type="entry name" value="RmlC-like cupins"/>
    <property type="match status" value="1"/>
</dbReference>
<dbReference type="PATRIC" id="fig|1029756.8.peg.1686"/>
<feature type="chain" id="PRO_5004741585" evidence="1">
    <location>
        <begin position="20"/>
        <end position="154"/>
    </location>
</feature>
<evidence type="ECO:0000256" key="1">
    <source>
        <dbReference type="SAM" id="SignalP"/>
    </source>
</evidence>
<dbReference type="STRING" id="1029756.W911_08090"/>
<dbReference type="HOGENOM" id="CLU_114915_1_1_5"/>
<feature type="domain" description="Cupin type-1" evidence="2">
    <location>
        <begin position="57"/>
        <end position="135"/>
    </location>
</feature>
<dbReference type="EMBL" id="CP006912">
    <property type="protein sequence ID" value="AHB48363.1"/>
    <property type="molecule type" value="Genomic_DNA"/>
</dbReference>